<dbReference type="EMBL" id="DTBQ01000060">
    <property type="protein sequence ID" value="HGM46524.1"/>
    <property type="molecule type" value="Genomic_DNA"/>
</dbReference>
<dbReference type="PANTHER" id="PTHR43787">
    <property type="entry name" value="FEMO COFACTOR BIOSYNTHESIS PROTEIN NIFB-RELATED"/>
    <property type="match status" value="1"/>
</dbReference>
<keyword evidence="8" id="KW-0411">Iron-sulfur</keyword>
<dbReference type="AlphaFoldDB" id="A0A7C4H7Y7"/>
<keyword evidence="6" id="KW-0479">Metal-binding</keyword>
<keyword evidence="10" id="KW-0456">Lyase</keyword>
<dbReference type="GO" id="GO:0046872">
    <property type="term" value="F:metal ion binding"/>
    <property type="evidence" value="ECO:0007669"/>
    <property type="project" value="UniProtKB-KW"/>
</dbReference>
<evidence type="ECO:0000256" key="7">
    <source>
        <dbReference type="ARBA" id="ARBA00023004"/>
    </source>
</evidence>
<proteinExistence type="inferred from homology"/>
<evidence type="ECO:0000256" key="4">
    <source>
        <dbReference type="ARBA" id="ARBA00022485"/>
    </source>
</evidence>
<dbReference type="Gene3D" id="3.20.20.70">
    <property type="entry name" value="Aldolase class I"/>
    <property type="match status" value="1"/>
</dbReference>
<evidence type="ECO:0000256" key="8">
    <source>
        <dbReference type="ARBA" id="ARBA00023014"/>
    </source>
</evidence>
<dbReference type="PROSITE" id="PS51918">
    <property type="entry name" value="RADICAL_SAM"/>
    <property type="match status" value="1"/>
</dbReference>
<sequence>MTRRFARGACAGNARSKTSARWVSLESEGYDPLLLSEVVRERVARGSARKYYRFRGGRWYGGIATADCVGCNLRCVFCWGSHARDNFASVGVFLEPEEVYARLARIAEKRGYDLVRISGNEPTLAWQHLLRVLELFEEDGRFRFVLETNGITLGADRGKARDLSKFSCVHVRVSLKGASEEEFHLLTGARPEFYAVQLNALRNLLDYGVSCHPAVMLSFSAPDSADRLKERLAAIDPVLVREFEEEYIFLYRHVVEQLRRAGLKPRVAYAPDSIPPELV</sequence>
<dbReference type="InterPro" id="IPR013785">
    <property type="entry name" value="Aldolase_TIM"/>
</dbReference>
<keyword evidence="5" id="KW-0949">S-adenosyl-L-methionine</keyword>
<dbReference type="SUPFAM" id="SSF102114">
    <property type="entry name" value="Radical SAM enzymes"/>
    <property type="match status" value="1"/>
</dbReference>
<keyword evidence="4" id="KW-0004">4Fe-4S</keyword>
<dbReference type="InterPro" id="IPR007197">
    <property type="entry name" value="rSAM"/>
</dbReference>
<evidence type="ECO:0000256" key="6">
    <source>
        <dbReference type="ARBA" id="ARBA00022723"/>
    </source>
</evidence>
<evidence type="ECO:0000256" key="2">
    <source>
        <dbReference type="ARBA" id="ARBA00005155"/>
    </source>
</evidence>
<dbReference type="PANTHER" id="PTHR43787:SF13">
    <property type="entry name" value="FEMO COFACTOR BIOSYNTHESIS PROTEIN NIFB"/>
    <property type="match status" value="1"/>
</dbReference>
<dbReference type="GO" id="GO:0051539">
    <property type="term" value="F:4 iron, 4 sulfur cluster binding"/>
    <property type="evidence" value="ECO:0007669"/>
    <property type="project" value="UniProtKB-KW"/>
</dbReference>
<dbReference type="CDD" id="cd01335">
    <property type="entry name" value="Radical_SAM"/>
    <property type="match status" value="1"/>
</dbReference>
<organism evidence="12">
    <name type="scientific">Thermofilum pendens</name>
    <dbReference type="NCBI Taxonomy" id="2269"/>
    <lineage>
        <taxon>Archaea</taxon>
        <taxon>Thermoproteota</taxon>
        <taxon>Thermoprotei</taxon>
        <taxon>Thermofilales</taxon>
        <taxon>Thermofilaceae</taxon>
        <taxon>Thermofilum</taxon>
    </lineage>
</organism>
<gene>
    <name evidence="12" type="ORF">ENU21_02055</name>
</gene>
<keyword evidence="9" id="KW-0535">Nitrogen fixation</keyword>
<evidence type="ECO:0000313" key="12">
    <source>
        <dbReference type="EMBL" id="HGM46524.1"/>
    </source>
</evidence>
<dbReference type="InterPro" id="IPR058240">
    <property type="entry name" value="rSAM_sf"/>
</dbReference>
<dbReference type="SFLD" id="SFLDS00029">
    <property type="entry name" value="Radical_SAM"/>
    <property type="match status" value="1"/>
</dbReference>
<accession>A0A7C4H7Y7</accession>
<comment type="pathway">
    <text evidence="2">Cofactor biosynthesis; Fe-Mo cofactor biosynthesis.</text>
</comment>
<comment type="caution">
    <text evidence="12">The sequence shown here is derived from an EMBL/GenBank/DDBJ whole genome shotgun (WGS) entry which is preliminary data.</text>
</comment>
<evidence type="ECO:0000256" key="9">
    <source>
        <dbReference type="ARBA" id="ARBA00023231"/>
    </source>
</evidence>
<dbReference type="SFLD" id="SFLDG01067">
    <property type="entry name" value="SPASM/twitch_domain_containing"/>
    <property type="match status" value="1"/>
</dbReference>
<dbReference type="GO" id="GO:0016829">
    <property type="term" value="F:lyase activity"/>
    <property type="evidence" value="ECO:0007669"/>
    <property type="project" value="UniProtKB-KW"/>
</dbReference>
<evidence type="ECO:0000256" key="5">
    <source>
        <dbReference type="ARBA" id="ARBA00022691"/>
    </source>
</evidence>
<comment type="similarity">
    <text evidence="3">Belongs to the radical SAM superfamily. NifB family.</text>
</comment>
<comment type="cofactor">
    <cofactor evidence="1">
        <name>[4Fe-4S] cluster</name>
        <dbReference type="ChEBI" id="CHEBI:49883"/>
    </cofactor>
</comment>
<feature type="domain" description="Radical SAM core" evidence="11">
    <location>
        <begin position="55"/>
        <end position="279"/>
    </location>
</feature>
<evidence type="ECO:0000256" key="3">
    <source>
        <dbReference type="ARBA" id="ARBA00006804"/>
    </source>
</evidence>
<evidence type="ECO:0000256" key="1">
    <source>
        <dbReference type="ARBA" id="ARBA00001966"/>
    </source>
</evidence>
<evidence type="ECO:0000259" key="11">
    <source>
        <dbReference type="PROSITE" id="PS51918"/>
    </source>
</evidence>
<name>A0A7C4H7Y7_THEPE</name>
<keyword evidence="7" id="KW-0408">Iron</keyword>
<evidence type="ECO:0000256" key="10">
    <source>
        <dbReference type="ARBA" id="ARBA00023239"/>
    </source>
</evidence>
<reference evidence="12" key="1">
    <citation type="journal article" date="2020" name="mSystems">
        <title>Genome- and Community-Level Interaction Insights into Carbon Utilization and Element Cycling Functions of Hydrothermarchaeota in Hydrothermal Sediment.</title>
        <authorList>
            <person name="Zhou Z."/>
            <person name="Liu Y."/>
            <person name="Xu W."/>
            <person name="Pan J."/>
            <person name="Luo Z.H."/>
            <person name="Li M."/>
        </authorList>
    </citation>
    <scope>NUCLEOTIDE SEQUENCE</scope>
    <source>
        <strain evidence="12">SpSt-649</strain>
    </source>
</reference>
<dbReference type="Pfam" id="PF04055">
    <property type="entry name" value="Radical_SAM"/>
    <property type="match status" value="1"/>
</dbReference>
<protein>
    <submittedName>
        <fullName evidence="12">Radical SAM protein</fullName>
    </submittedName>
</protein>